<dbReference type="EMBL" id="JASCZI010090947">
    <property type="protein sequence ID" value="MED6147998.1"/>
    <property type="molecule type" value="Genomic_DNA"/>
</dbReference>
<evidence type="ECO:0000256" key="1">
    <source>
        <dbReference type="SAM" id="MobiDB-lite"/>
    </source>
</evidence>
<feature type="region of interest" description="Disordered" evidence="1">
    <location>
        <begin position="1"/>
        <end position="26"/>
    </location>
</feature>
<evidence type="ECO:0000313" key="3">
    <source>
        <dbReference type="Proteomes" id="UP001341840"/>
    </source>
</evidence>
<organism evidence="2 3">
    <name type="scientific">Stylosanthes scabra</name>
    <dbReference type="NCBI Taxonomy" id="79078"/>
    <lineage>
        <taxon>Eukaryota</taxon>
        <taxon>Viridiplantae</taxon>
        <taxon>Streptophyta</taxon>
        <taxon>Embryophyta</taxon>
        <taxon>Tracheophyta</taxon>
        <taxon>Spermatophyta</taxon>
        <taxon>Magnoliopsida</taxon>
        <taxon>eudicotyledons</taxon>
        <taxon>Gunneridae</taxon>
        <taxon>Pentapetalae</taxon>
        <taxon>rosids</taxon>
        <taxon>fabids</taxon>
        <taxon>Fabales</taxon>
        <taxon>Fabaceae</taxon>
        <taxon>Papilionoideae</taxon>
        <taxon>50 kb inversion clade</taxon>
        <taxon>dalbergioids sensu lato</taxon>
        <taxon>Dalbergieae</taxon>
        <taxon>Pterocarpus clade</taxon>
        <taxon>Stylosanthes</taxon>
    </lineage>
</organism>
<dbReference type="Proteomes" id="UP001341840">
    <property type="component" value="Unassembled WGS sequence"/>
</dbReference>
<reference evidence="2 3" key="1">
    <citation type="journal article" date="2023" name="Plants (Basel)">
        <title>Bridging the Gap: Combining Genomics and Transcriptomics Approaches to Understand Stylosanthes scabra, an Orphan Legume from the Brazilian Caatinga.</title>
        <authorList>
            <person name="Ferreira-Neto J.R.C."/>
            <person name="da Silva M.D."/>
            <person name="Binneck E."/>
            <person name="de Melo N.F."/>
            <person name="da Silva R.H."/>
            <person name="de Melo A.L.T.M."/>
            <person name="Pandolfi V."/>
            <person name="Bustamante F.O."/>
            <person name="Brasileiro-Vidal A.C."/>
            <person name="Benko-Iseppon A.M."/>
        </authorList>
    </citation>
    <scope>NUCLEOTIDE SEQUENCE [LARGE SCALE GENOMIC DNA]</scope>
    <source>
        <tissue evidence="2">Leaves</tissue>
    </source>
</reference>
<keyword evidence="3" id="KW-1185">Reference proteome</keyword>
<proteinExistence type="predicted"/>
<comment type="caution">
    <text evidence="2">The sequence shown here is derived from an EMBL/GenBank/DDBJ whole genome shotgun (WGS) entry which is preliminary data.</text>
</comment>
<protein>
    <submittedName>
        <fullName evidence="2">Uncharacterized protein</fullName>
    </submittedName>
</protein>
<gene>
    <name evidence="2" type="ORF">PIB30_049037</name>
</gene>
<sequence length="133" mass="15467">MEGGNNHVNRKNEGNSVQQGRGKTPWHQKTIDQKKLYCIRYVRNCNADLLKWFVSIMENIQKEKLQGGNGRVGRANAGNSRMVIRAPANPHWTQKMIDEKRLDCIDFVEKCNADELKYFVNYIIQKEKEKTQA</sequence>
<evidence type="ECO:0000313" key="2">
    <source>
        <dbReference type="EMBL" id="MED6147998.1"/>
    </source>
</evidence>
<name>A0ABU6TJ57_9FABA</name>
<accession>A0ABU6TJ57</accession>